<sequence length="522" mass="59514">MPQSEKDFDEDIELSDAPPAGEDKSDSAPEDDSDNEEDTKLQPKATSNGTSEPVTEETPAEKKSKVEDMFDDDGDEYGMNDDEDAELFAESEAAIGQMAMGGAVGPSDPGVMKAFYQRLLPFQSLFQWLNHSPVPSNDFAHREFAFTLPSETYLRYQAFPSGDLLKEAVVKLNPTRFEIGPVYNANPKDRKQIRNFYPLQKELVFDIDMTDYDDIRTCCEKAKICNKCWSFVTMAIKVIDIALKEDFGFKHVLWVYSGRRGAHAWVCDKRARVMDDQKRRVVASYLEVVKGGSNTNKKVNVKRPLHPHLVRSFDILREDFAVRILEDQDPWRDMQGAEKLLKLIPDRDLAEGLRKKWESQANRLSVNKWEDIDALARTGVFKKLDTKLLLESKHDIILEYMYPRLDAEVSKHLNHLLKSPFCVHPGTGRVCVPIDASKAEDFDPLSVPTVTELLEEINQWDHKNKKTKVESEGAGPGTKEKHPDYEKTSLKPYVDFFKAFVASLIRDERKEGKVMNGDSMEY</sequence>
<evidence type="ECO:0000256" key="2">
    <source>
        <dbReference type="ARBA" id="ARBA00022478"/>
    </source>
</evidence>
<evidence type="ECO:0000256" key="4">
    <source>
        <dbReference type="ARBA" id="ARBA00022679"/>
    </source>
</evidence>
<feature type="compositionally biased region" description="Acidic residues" evidence="10">
    <location>
        <begin position="28"/>
        <end position="37"/>
    </location>
</feature>
<keyword evidence="12" id="KW-1185">Reference proteome</keyword>
<evidence type="ECO:0000256" key="8">
    <source>
        <dbReference type="ARBA" id="ARBA00023163"/>
    </source>
</evidence>
<comment type="similarity">
    <text evidence="1 9">Belongs to the eukaryotic-type primase small subunit family.</text>
</comment>
<dbReference type="Proteomes" id="UP000267821">
    <property type="component" value="Unassembled WGS sequence"/>
</dbReference>
<keyword evidence="4 9" id="KW-0808">Transferase</keyword>
<evidence type="ECO:0000256" key="3">
    <source>
        <dbReference type="ARBA" id="ARBA00022515"/>
    </source>
</evidence>
<evidence type="ECO:0000313" key="12">
    <source>
        <dbReference type="Proteomes" id="UP000267821"/>
    </source>
</evidence>
<dbReference type="GO" id="GO:0005658">
    <property type="term" value="C:alpha DNA polymerase:primase complex"/>
    <property type="evidence" value="ECO:0007669"/>
    <property type="project" value="UniProtKB-ARBA"/>
</dbReference>
<evidence type="ECO:0000256" key="5">
    <source>
        <dbReference type="ARBA" id="ARBA00022695"/>
    </source>
</evidence>
<dbReference type="STRING" id="1051890.A0A3N4LJ71"/>
<feature type="compositionally biased region" description="Acidic residues" evidence="10">
    <location>
        <begin position="69"/>
        <end position="81"/>
    </location>
</feature>
<evidence type="ECO:0000256" key="7">
    <source>
        <dbReference type="ARBA" id="ARBA00022723"/>
    </source>
</evidence>
<protein>
    <recommendedName>
        <fullName evidence="9">DNA primase</fullName>
        <ecNumber evidence="9">2.7.7.-</ecNumber>
    </recommendedName>
</protein>
<dbReference type="PANTHER" id="PTHR10536">
    <property type="entry name" value="DNA PRIMASE SMALL SUBUNIT"/>
    <property type="match status" value="1"/>
</dbReference>
<organism evidence="11 12">
    <name type="scientific">Terfezia boudieri ATCC MYA-4762</name>
    <dbReference type="NCBI Taxonomy" id="1051890"/>
    <lineage>
        <taxon>Eukaryota</taxon>
        <taxon>Fungi</taxon>
        <taxon>Dikarya</taxon>
        <taxon>Ascomycota</taxon>
        <taxon>Pezizomycotina</taxon>
        <taxon>Pezizomycetes</taxon>
        <taxon>Pezizales</taxon>
        <taxon>Pezizaceae</taxon>
        <taxon>Terfezia</taxon>
    </lineage>
</organism>
<dbReference type="InterPro" id="IPR002755">
    <property type="entry name" value="DNA_primase_S"/>
</dbReference>
<feature type="compositionally biased region" description="Polar residues" evidence="10">
    <location>
        <begin position="44"/>
        <end position="53"/>
    </location>
</feature>
<dbReference type="CDD" id="cd04860">
    <property type="entry name" value="AE_Prim_S"/>
    <property type="match status" value="1"/>
</dbReference>
<feature type="region of interest" description="Disordered" evidence="10">
    <location>
        <begin position="1"/>
        <end position="81"/>
    </location>
</feature>
<evidence type="ECO:0000256" key="10">
    <source>
        <dbReference type="SAM" id="MobiDB-lite"/>
    </source>
</evidence>
<dbReference type="FunCoup" id="A0A3N4LJ71">
    <property type="interactions" value="1264"/>
</dbReference>
<feature type="region of interest" description="Disordered" evidence="10">
    <location>
        <begin position="464"/>
        <end position="485"/>
    </location>
</feature>
<dbReference type="InParanoid" id="A0A3N4LJ71"/>
<proteinExistence type="inferred from homology"/>
<dbReference type="SUPFAM" id="SSF56747">
    <property type="entry name" value="Prim-pol domain"/>
    <property type="match status" value="1"/>
</dbReference>
<keyword evidence="6 9" id="KW-0235">DNA replication</keyword>
<dbReference type="FunFam" id="3.90.920.10:FF:000002">
    <property type="entry name" value="DNA primase"/>
    <property type="match status" value="1"/>
</dbReference>
<gene>
    <name evidence="11" type="ORF">L211DRAFT_840700</name>
</gene>
<keyword evidence="2 9" id="KW-0240">DNA-directed RNA polymerase</keyword>
<dbReference type="Gene3D" id="3.90.920.10">
    <property type="entry name" value="DNA primase, PRIM domain"/>
    <property type="match status" value="1"/>
</dbReference>
<evidence type="ECO:0000256" key="1">
    <source>
        <dbReference type="ARBA" id="ARBA00009762"/>
    </source>
</evidence>
<evidence type="ECO:0000256" key="6">
    <source>
        <dbReference type="ARBA" id="ARBA00022705"/>
    </source>
</evidence>
<dbReference type="GO" id="GO:0006269">
    <property type="term" value="P:DNA replication, synthesis of primer"/>
    <property type="evidence" value="ECO:0007669"/>
    <property type="project" value="UniProtKB-KW"/>
</dbReference>
<dbReference type="AlphaFoldDB" id="A0A3N4LJ71"/>
<keyword evidence="3 9" id="KW-0639">Primosome</keyword>
<dbReference type="InterPro" id="IPR014052">
    <property type="entry name" value="DNA_primase_ssu_euk/arc"/>
</dbReference>
<keyword evidence="7" id="KW-0479">Metal-binding</keyword>
<keyword evidence="8" id="KW-0804">Transcription</keyword>
<dbReference type="EC" id="2.7.7.-" evidence="9"/>
<evidence type="ECO:0000256" key="9">
    <source>
        <dbReference type="RuleBase" id="RU003514"/>
    </source>
</evidence>
<dbReference type="OrthoDB" id="19606at2759"/>
<name>A0A3N4LJ71_9PEZI</name>
<dbReference type="Pfam" id="PF01896">
    <property type="entry name" value="DNA_primase_S"/>
    <property type="match status" value="1"/>
</dbReference>
<accession>A0A3N4LJ71</accession>
<evidence type="ECO:0000313" key="11">
    <source>
        <dbReference type="EMBL" id="RPB21509.1"/>
    </source>
</evidence>
<dbReference type="EMBL" id="ML121559">
    <property type="protein sequence ID" value="RPB21509.1"/>
    <property type="molecule type" value="Genomic_DNA"/>
</dbReference>
<feature type="compositionally biased region" description="Basic and acidic residues" evidence="10">
    <location>
        <begin position="59"/>
        <end position="68"/>
    </location>
</feature>
<reference evidence="11 12" key="1">
    <citation type="journal article" date="2018" name="Nat. Ecol. Evol.">
        <title>Pezizomycetes genomes reveal the molecular basis of ectomycorrhizal truffle lifestyle.</title>
        <authorList>
            <person name="Murat C."/>
            <person name="Payen T."/>
            <person name="Noel B."/>
            <person name="Kuo A."/>
            <person name="Morin E."/>
            <person name="Chen J."/>
            <person name="Kohler A."/>
            <person name="Krizsan K."/>
            <person name="Balestrini R."/>
            <person name="Da Silva C."/>
            <person name="Montanini B."/>
            <person name="Hainaut M."/>
            <person name="Levati E."/>
            <person name="Barry K.W."/>
            <person name="Belfiori B."/>
            <person name="Cichocki N."/>
            <person name="Clum A."/>
            <person name="Dockter R.B."/>
            <person name="Fauchery L."/>
            <person name="Guy J."/>
            <person name="Iotti M."/>
            <person name="Le Tacon F."/>
            <person name="Lindquist E.A."/>
            <person name="Lipzen A."/>
            <person name="Malagnac F."/>
            <person name="Mello A."/>
            <person name="Molinier V."/>
            <person name="Miyauchi S."/>
            <person name="Poulain J."/>
            <person name="Riccioni C."/>
            <person name="Rubini A."/>
            <person name="Sitrit Y."/>
            <person name="Splivallo R."/>
            <person name="Traeger S."/>
            <person name="Wang M."/>
            <person name="Zifcakova L."/>
            <person name="Wipf D."/>
            <person name="Zambonelli A."/>
            <person name="Paolocci F."/>
            <person name="Nowrousian M."/>
            <person name="Ottonello S."/>
            <person name="Baldrian P."/>
            <person name="Spatafora J.W."/>
            <person name="Henrissat B."/>
            <person name="Nagy L.G."/>
            <person name="Aury J.M."/>
            <person name="Wincker P."/>
            <person name="Grigoriev I.V."/>
            <person name="Bonfante P."/>
            <person name="Martin F.M."/>
        </authorList>
    </citation>
    <scope>NUCLEOTIDE SEQUENCE [LARGE SCALE GENOMIC DNA]</scope>
    <source>
        <strain evidence="11 12">ATCC MYA-4762</strain>
    </source>
</reference>
<dbReference type="NCBIfam" id="TIGR00335">
    <property type="entry name" value="primase_sml"/>
    <property type="match status" value="1"/>
</dbReference>
<dbReference type="GO" id="GO:0003899">
    <property type="term" value="F:DNA-directed RNA polymerase activity"/>
    <property type="evidence" value="ECO:0007669"/>
    <property type="project" value="InterPro"/>
</dbReference>
<keyword evidence="5" id="KW-0548">Nucleotidyltransferase</keyword>
<dbReference type="GO" id="GO:0046872">
    <property type="term" value="F:metal ion binding"/>
    <property type="evidence" value="ECO:0007669"/>
    <property type="project" value="UniProtKB-KW"/>
</dbReference>